<dbReference type="CDD" id="cd17321">
    <property type="entry name" value="MFS_MMR_MDR_like"/>
    <property type="match status" value="1"/>
</dbReference>
<keyword evidence="3 6" id="KW-0812">Transmembrane</keyword>
<sequence length="525" mass="53607">MPVRSIGNASSTAARPGVALAAVTAVLFVTFLDTTVVSVALGDIRHDLGTNVTLLQWVVNAYTVVFAGLMLAGGSLGDHWGRKRVMAAGLVIFCAGSVVAALAASVPVLVAGRAIMGVGAAASEPGTLSVLRHIFPEERARARALGVWAAVSGLALAAGPVLGGALVHTYGWRSIFWFNLVIGVVALAAALWSIPESADPRSGPVDWAGFLLGATFLGSVIYATTEGGDRGFTEPSVIALYALGAVAGAGFVAVETRAPAPMLDFRYLRLPTVRSALVVAFAVYFGVFSIFFFTTAYLQVMQAYSAAHTATVFAPMAVAIIAGSLAAGVWVARRGAPIPMIAGCVVGAGGILLTRHTLAAPPHDLSLAAAMAVAGFGFGIAVVPLTSAVLSGVPAAHSGMAAAVTNTMRQVGSAVGVAVLGALVNSFLTSDLKARMTELGLPPTLQLNAIDAAERGRIPKGADLAPYLKYLSKVSEIIATGKSAFHHGLDVALLVSAILILAAAAFTALETARHAKNGLVQQHSD</sequence>
<dbReference type="KEGG" id="nah:F5544_07310"/>
<evidence type="ECO:0000256" key="5">
    <source>
        <dbReference type="ARBA" id="ARBA00023136"/>
    </source>
</evidence>
<dbReference type="InterPro" id="IPR036259">
    <property type="entry name" value="MFS_trans_sf"/>
</dbReference>
<dbReference type="InterPro" id="IPR011701">
    <property type="entry name" value="MFS"/>
</dbReference>
<dbReference type="Gene3D" id="1.20.1720.10">
    <property type="entry name" value="Multidrug resistance protein D"/>
    <property type="match status" value="1"/>
</dbReference>
<reference evidence="8 9" key="1">
    <citation type="journal article" date="2019" name="ACS Chem. Biol.">
        <title>Identification and Mobilization of a Cryptic Antibiotic Biosynthesis Gene Locus from a Human-Pathogenic Nocardia Isolate.</title>
        <authorList>
            <person name="Herisse M."/>
            <person name="Ishida K."/>
            <person name="Porter J.L."/>
            <person name="Howden B."/>
            <person name="Hertweck C."/>
            <person name="Stinear T.P."/>
            <person name="Pidot S.J."/>
        </authorList>
    </citation>
    <scope>NUCLEOTIDE SEQUENCE [LARGE SCALE GENOMIC DNA]</scope>
    <source>
        <strain evidence="8 9">AUSMDU00012717</strain>
    </source>
</reference>
<dbReference type="PANTHER" id="PTHR42718:SF9">
    <property type="entry name" value="MAJOR FACILITATOR SUPERFAMILY MULTIDRUG TRANSPORTER MFSC"/>
    <property type="match status" value="1"/>
</dbReference>
<name>A0A6G9Y831_9NOCA</name>
<feature type="transmembrane region" description="Helical" evidence="6">
    <location>
        <begin position="365"/>
        <end position="390"/>
    </location>
</feature>
<dbReference type="GO" id="GO:0005886">
    <property type="term" value="C:plasma membrane"/>
    <property type="evidence" value="ECO:0007669"/>
    <property type="project" value="UniProtKB-SubCell"/>
</dbReference>
<comment type="subcellular location">
    <subcellularLocation>
        <location evidence="1">Cell membrane</location>
        <topology evidence="1">Multi-pass membrane protein</topology>
    </subcellularLocation>
</comment>
<feature type="transmembrane region" description="Helical" evidence="6">
    <location>
        <begin position="145"/>
        <end position="167"/>
    </location>
</feature>
<feature type="domain" description="Major facilitator superfamily (MFS) profile" evidence="7">
    <location>
        <begin position="19"/>
        <end position="515"/>
    </location>
</feature>
<keyword evidence="4 6" id="KW-1133">Transmembrane helix</keyword>
<keyword evidence="9" id="KW-1185">Reference proteome</keyword>
<feature type="transmembrane region" description="Helical" evidence="6">
    <location>
        <begin position="310"/>
        <end position="330"/>
    </location>
</feature>
<dbReference type="AlphaFoldDB" id="A0A6G9Y831"/>
<evidence type="ECO:0000313" key="8">
    <source>
        <dbReference type="EMBL" id="QIS09369.1"/>
    </source>
</evidence>
<feature type="transmembrane region" description="Helical" evidence="6">
    <location>
        <begin position="85"/>
        <end position="110"/>
    </location>
</feature>
<accession>A0A6G9Y831</accession>
<gene>
    <name evidence="8" type="ORF">F5544_07310</name>
</gene>
<evidence type="ECO:0000256" key="1">
    <source>
        <dbReference type="ARBA" id="ARBA00004651"/>
    </source>
</evidence>
<dbReference type="GO" id="GO:0022857">
    <property type="term" value="F:transmembrane transporter activity"/>
    <property type="evidence" value="ECO:0007669"/>
    <property type="project" value="InterPro"/>
</dbReference>
<evidence type="ECO:0000256" key="2">
    <source>
        <dbReference type="ARBA" id="ARBA00022448"/>
    </source>
</evidence>
<protein>
    <submittedName>
        <fullName evidence="8">MFS transporter</fullName>
    </submittedName>
</protein>
<dbReference type="Gene3D" id="1.20.1250.20">
    <property type="entry name" value="MFS general substrate transporter like domains"/>
    <property type="match status" value="1"/>
</dbReference>
<dbReference type="Pfam" id="PF07690">
    <property type="entry name" value="MFS_1"/>
    <property type="match status" value="1"/>
</dbReference>
<evidence type="ECO:0000256" key="4">
    <source>
        <dbReference type="ARBA" id="ARBA00022989"/>
    </source>
</evidence>
<feature type="transmembrane region" description="Helical" evidence="6">
    <location>
        <begin position="207"/>
        <end position="225"/>
    </location>
</feature>
<keyword evidence="5 6" id="KW-0472">Membrane</keyword>
<feature type="transmembrane region" description="Helical" evidence="6">
    <location>
        <begin position="491"/>
        <end position="509"/>
    </location>
</feature>
<feature type="transmembrane region" description="Helical" evidence="6">
    <location>
        <begin position="54"/>
        <end position="73"/>
    </location>
</feature>
<feature type="transmembrane region" description="Helical" evidence="6">
    <location>
        <begin position="20"/>
        <end position="42"/>
    </location>
</feature>
<dbReference type="Proteomes" id="UP000503540">
    <property type="component" value="Chromosome"/>
</dbReference>
<feature type="transmembrane region" description="Helical" evidence="6">
    <location>
        <begin position="410"/>
        <end position="428"/>
    </location>
</feature>
<dbReference type="SUPFAM" id="SSF103473">
    <property type="entry name" value="MFS general substrate transporter"/>
    <property type="match status" value="1"/>
</dbReference>
<feature type="transmembrane region" description="Helical" evidence="6">
    <location>
        <begin position="274"/>
        <end position="298"/>
    </location>
</feature>
<keyword evidence="2" id="KW-0813">Transport</keyword>
<evidence type="ECO:0000256" key="6">
    <source>
        <dbReference type="SAM" id="Phobius"/>
    </source>
</evidence>
<feature type="transmembrane region" description="Helical" evidence="6">
    <location>
        <begin position="237"/>
        <end position="254"/>
    </location>
</feature>
<organism evidence="8 9">
    <name type="scientific">Nocardia arthritidis</name>
    <dbReference type="NCBI Taxonomy" id="228602"/>
    <lineage>
        <taxon>Bacteria</taxon>
        <taxon>Bacillati</taxon>
        <taxon>Actinomycetota</taxon>
        <taxon>Actinomycetes</taxon>
        <taxon>Mycobacteriales</taxon>
        <taxon>Nocardiaceae</taxon>
        <taxon>Nocardia</taxon>
    </lineage>
</organism>
<dbReference type="InterPro" id="IPR020846">
    <property type="entry name" value="MFS_dom"/>
</dbReference>
<evidence type="ECO:0000259" key="7">
    <source>
        <dbReference type="PROSITE" id="PS50850"/>
    </source>
</evidence>
<evidence type="ECO:0000313" key="9">
    <source>
        <dbReference type="Proteomes" id="UP000503540"/>
    </source>
</evidence>
<dbReference type="PRINTS" id="PR01036">
    <property type="entry name" value="TCRTETB"/>
</dbReference>
<feature type="transmembrane region" description="Helical" evidence="6">
    <location>
        <begin position="174"/>
        <end position="195"/>
    </location>
</feature>
<proteinExistence type="predicted"/>
<dbReference type="PANTHER" id="PTHR42718">
    <property type="entry name" value="MAJOR FACILITATOR SUPERFAMILY MULTIDRUG TRANSPORTER MFSC"/>
    <property type="match status" value="1"/>
</dbReference>
<evidence type="ECO:0000256" key="3">
    <source>
        <dbReference type="ARBA" id="ARBA00022692"/>
    </source>
</evidence>
<dbReference type="EMBL" id="CP046172">
    <property type="protein sequence ID" value="QIS09369.1"/>
    <property type="molecule type" value="Genomic_DNA"/>
</dbReference>
<feature type="transmembrane region" description="Helical" evidence="6">
    <location>
        <begin position="336"/>
        <end position="353"/>
    </location>
</feature>
<dbReference type="PROSITE" id="PS50850">
    <property type="entry name" value="MFS"/>
    <property type="match status" value="1"/>
</dbReference>